<proteinExistence type="predicted"/>
<evidence type="ECO:0000313" key="4">
    <source>
        <dbReference type="EMBL" id="RCK24366.1"/>
    </source>
</evidence>
<dbReference type="AlphaFoldDB" id="A0A367VGN8"/>
<dbReference type="Pfam" id="PF06155">
    <property type="entry name" value="GBBH-like_N"/>
    <property type="match status" value="1"/>
</dbReference>
<evidence type="ECO:0000259" key="3">
    <source>
        <dbReference type="Pfam" id="PF06155"/>
    </source>
</evidence>
<dbReference type="InterPro" id="IPR038492">
    <property type="entry name" value="GBBH-like_N_sf"/>
</dbReference>
<dbReference type="PANTHER" id="PTHR35303">
    <property type="entry name" value="OS02G0197800 PROTEIN"/>
    <property type="match status" value="1"/>
</dbReference>
<dbReference type="Proteomes" id="UP000253061">
    <property type="component" value="Unassembled WGS sequence"/>
</dbReference>
<dbReference type="GO" id="GO:0046872">
    <property type="term" value="F:metal ion binding"/>
    <property type="evidence" value="ECO:0007669"/>
    <property type="project" value="UniProtKB-KW"/>
</dbReference>
<protein>
    <recommendedName>
        <fullName evidence="3">Gamma-butyrobetaine hydroxylase-like N-terminal domain-containing protein</fullName>
    </recommendedName>
</protein>
<dbReference type="InterPro" id="IPR010376">
    <property type="entry name" value="GBBH-like_N"/>
</dbReference>
<evidence type="ECO:0000256" key="2">
    <source>
        <dbReference type="ARBA" id="ARBA00023004"/>
    </source>
</evidence>
<sequence length="128" mass="14628">MTQDSFTPAFTPVEINYLRDDRILEIIWDDGVKTRLGAELLRVESPSAEVQGHHPSEKKIIAGRRHVGIIDIVPVGNYAVRISFDDLHDSGLFSWQYLREMHDNQDNLWADYLAALEARGLSRDPAKR</sequence>
<dbReference type="EMBL" id="JPWB01000002">
    <property type="protein sequence ID" value="RCK24366.1"/>
    <property type="molecule type" value="Genomic_DNA"/>
</dbReference>
<feature type="domain" description="Gamma-butyrobetaine hydroxylase-like N-terminal" evidence="3">
    <location>
        <begin position="16"/>
        <end position="99"/>
    </location>
</feature>
<organism evidence="4 5">
    <name type="scientific">Thalassospira profundimaris</name>
    <dbReference type="NCBI Taxonomy" id="502049"/>
    <lineage>
        <taxon>Bacteria</taxon>
        <taxon>Pseudomonadati</taxon>
        <taxon>Pseudomonadota</taxon>
        <taxon>Alphaproteobacteria</taxon>
        <taxon>Rhodospirillales</taxon>
        <taxon>Thalassospiraceae</taxon>
        <taxon>Thalassospira</taxon>
    </lineage>
</organism>
<comment type="caution">
    <text evidence="4">The sequence shown here is derived from an EMBL/GenBank/DDBJ whole genome shotgun (WGS) entry which is preliminary data.</text>
</comment>
<evidence type="ECO:0000256" key="1">
    <source>
        <dbReference type="ARBA" id="ARBA00022723"/>
    </source>
</evidence>
<gene>
    <name evidence="4" type="ORF">TH6_06635</name>
</gene>
<dbReference type="Gene3D" id="3.30.2020.30">
    <property type="match status" value="1"/>
</dbReference>
<keyword evidence="1" id="KW-0479">Metal-binding</keyword>
<dbReference type="PANTHER" id="PTHR35303:SF5">
    <property type="entry name" value="OS02G0197800 PROTEIN"/>
    <property type="match status" value="1"/>
</dbReference>
<evidence type="ECO:0000313" key="5">
    <source>
        <dbReference type="Proteomes" id="UP000253061"/>
    </source>
</evidence>
<reference evidence="4 5" key="1">
    <citation type="submission" date="2014-07" db="EMBL/GenBank/DDBJ databases">
        <title>Draft genome sequence of Thalassospira profundimaris R8-17.</title>
        <authorList>
            <person name="Lai Q."/>
            <person name="Shao Z."/>
        </authorList>
    </citation>
    <scope>NUCLEOTIDE SEQUENCE [LARGE SCALE GENOMIC DNA]</scope>
    <source>
        <strain evidence="4 5">R8-17</strain>
    </source>
</reference>
<dbReference type="RefSeq" id="WP_062956885.1">
    <property type="nucleotide sequence ID" value="NZ_JPWB01000002.1"/>
</dbReference>
<accession>A0A367VGN8</accession>
<name>A0A367VGN8_9PROT</name>
<keyword evidence="2" id="KW-0408">Iron</keyword>